<dbReference type="EMBL" id="AAHK01000269">
    <property type="protein sequence ID" value="EAN94550.1"/>
    <property type="molecule type" value="Genomic_DNA"/>
</dbReference>
<keyword evidence="13" id="KW-1185">Reference proteome</keyword>
<dbReference type="InterPro" id="IPR000595">
    <property type="entry name" value="cNMP-bd_dom"/>
</dbReference>
<feature type="domain" description="CNNM transmembrane" evidence="11">
    <location>
        <begin position="110"/>
        <end position="293"/>
    </location>
</feature>
<feature type="transmembrane region" description="Helical" evidence="8">
    <location>
        <begin position="114"/>
        <end position="138"/>
    </location>
</feature>
<evidence type="ECO:0000256" key="6">
    <source>
        <dbReference type="PROSITE-ProRule" id="PRU00703"/>
    </source>
</evidence>
<dbReference type="Pfam" id="PF00571">
    <property type="entry name" value="CBS"/>
    <property type="match status" value="1"/>
</dbReference>
<evidence type="ECO:0000259" key="10">
    <source>
        <dbReference type="PROSITE" id="PS51371"/>
    </source>
</evidence>
<evidence type="ECO:0008006" key="14">
    <source>
        <dbReference type="Google" id="ProtNLM"/>
    </source>
</evidence>
<dbReference type="OMA" id="KLMFMHA"/>
<protein>
    <recommendedName>
        <fullName evidence="14">CNNM transmembrane domain-containing protein</fullName>
    </recommendedName>
</protein>
<keyword evidence="2 7" id="KW-0812">Transmembrane</keyword>
<dbReference type="InterPro" id="IPR018490">
    <property type="entry name" value="cNMP-bd_dom_sf"/>
</dbReference>
<keyword evidence="5 7" id="KW-0472">Membrane</keyword>
<keyword evidence="6" id="KW-0129">CBS domain</keyword>
<dbReference type="SUPFAM" id="SSF54631">
    <property type="entry name" value="CBS-domain pair"/>
    <property type="match status" value="1"/>
</dbReference>
<evidence type="ECO:0000256" key="4">
    <source>
        <dbReference type="ARBA" id="ARBA00022989"/>
    </source>
</evidence>
<feature type="domain" description="CBS" evidence="10">
    <location>
        <begin position="311"/>
        <end position="372"/>
    </location>
</feature>
<proteinExistence type="predicted"/>
<keyword evidence="3" id="KW-0677">Repeat</keyword>
<dbReference type="SUPFAM" id="SSF51206">
    <property type="entry name" value="cAMP-binding domain-like"/>
    <property type="match status" value="1"/>
</dbReference>
<comment type="subcellular location">
    <subcellularLocation>
        <location evidence="1">Membrane</location>
        <topology evidence="1">Multi-pass membrane protein</topology>
    </subcellularLocation>
</comment>
<evidence type="ECO:0000256" key="1">
    <source>
        <dbReference type="ARBA" id="ARBA00004141"/>
    </source>
</evidence>
<evidence type="ECO:0000313" key="13">
    <source>
        <dbReference type="Proteomes" id="UP000002296"/>
    </source>
</evidence>
<dbReference type="Pfam" id="PF01595">
    <property type="entry name" value="CNNM"/>
    <property type="match status" value="1"/>
</dbReference>
<dbReference type="InterPro" id="IPR002550">
    <property type="entry name" value="CNNM"/>
</dbReference>
<dbReference type="InterPro" id="IPR045095">
    <property type="entry name" value="ACDP"/>
</dbReference>
<dbReference type="SMR" id="Q4DPV0"/>
<feature type="transmembrane region" description="Helical" evidence="8">
    <location>
        <begin position="174"/>
        <end position="193"/>
    </location>
</feature>
<dbReference type="InterPro" id="IPR014710">
    <property type="entry name" value="RmlC-like_jellyroll"/>
</dbReference>
<dbReference type="PROSITE" id="PS51846">
    <property type="entry name" value="CNNM"/>
    <property type="match status" value="1"/>
</dbReference>
<gene>
    <name evidence="12" type="ORF">Tc00.1047053510877.90</name>
</gene>
<feature type="transmembrane region" description="Helical" evidence="8">
    <location>
        <begin position="199"/>
        <end position="217"/>
    </location>
</feature>
<dbReference type="RefSeq" id="XP_816401.1">
    <property type="nucleotide sequence ID" value="XM_811308.1"/>
</dbReference>
<keyword evidence="4 7" id="KW-1133">Transmembrane helix</keyword>
<organism evidence="12 13">
    <name type="scientific">Trypanosoma cruzi (strain CL Brener)</name>
    <dbReference type="NCBI Taxonomy" id="353153"/>
    <lineage>
        <taxon>Eukaryota</taxon>
        <taxon>Discoba</taxon>
        <taxon>Euglenozoa</taxon>
        <taxon>Kinetoplastea</taxon>
        <taxon>Metakinetoplastina</taxon>
        <taxon>Trypanosomatida</taxon>
        <taxon>Trypanosomatidae</taxon>
        <taxon>Trypanosoma</taxon>
        <taxon>Schizotrypanum</taxon>
    </lineage>
</organism>
<dbReference type="KEGG" id="tcr:510877.90"/>
<dbReference type="Pfam" id="PF25562">
    <property type="entry name" value="CNBH_CNNM2_C"/>
    <property type="match status" value="1"/>
</dbReference>
<evidence type="ECO:0000259" key="11">
    <source>
        <dbReference type="PROSITE" id="PS51846"/>
    </source>
</evidence>
<dbReference type="InterPro" id="IPR046342">
    <property type="entry name" value="CBS_dom_sf"/>
</dbReference>
<dbReference type="PANTHER" id="PTHR12064">
    <property type="entry name" value="METAL TRANSPORTER CNNM"/>
    <property type="match status" value="1"/>
</dbReference>
<dbReference type="InterPro" id="IPR044751">
    <property type="entry name" value="Ion_transp-like_CBS"/>
</dbReference>
<dbReference type="CDD" id="cd04590">
    <property type="entry name" value="CBS_pair_CorC_HlyC_assoc"/>
    <property type="match status" value="1"/>
</dbReference>
<dbReference type="InParanoid" id="Q4DPV0"/>
<dbReference type="InterPro" id="IPR000644">
    <property type="entry name" value="CBS_dom"/>
</dbReference>
<feature type="transmembrane region" description="Helical" evidence="8">
    <location>
        <begin position="12"/>
        <end position="33"/>
    </location>
</feature>
<dbReference type="GO" id="GO:0010960">
    <property type="term" value="P:magnesium ion homeostasis"/>
    <property type="evidence" value="ECO:0007669"/>
    <property type="project" value="InterPro"/>
</dbReference>
<dbReference type="STRING" id="353153.Q4DPV0"/>
<dbReference type="AlphaFoldDB" id="Q4DPV0"/>
<evidence type="ECO:0000313" key="12">
    <source>
        <dbReference type="EMBL" id="EAN94550.1"/>
    </source>
</evidence>
<evidence type="ECO:0000256" key="5">
    <source>
        <dbReference type="ARBA" id="ARBA00023136"/>
    </source>
</evidence>
<feature type="transmembrane region" description="Helical" evidence="8">
    <location>
        <begin position="74"/>
        <end position="94"/>
    </location>
</feature>
<comment type="caution">
    <text evidence="12">The sequence shown here is derived from an EMBL/GenBank/DDBJ whole genome shotgun (WGS) entry which is preliminary data.</text>
</comment>
<dbReference type="Gene3D" id="2.60.120.10">
    <property type="entry name" value="Jelly Rolls"/>
    <property type="match status" value="1"/>
</dbReference>
<dbReference type="PROSITE" id="PS50042">
    <property type="entry name" value="CNMP_BINDING_3"/>
    <property type="match status" value="1"/>
</dbReference>
<evidence type="ECO:0000256" key="8">
    <source>
        <dbReference type="SAM" id="Phobius"/>
    </source>
</evidence>
<dbReference type="FunFam" id="3.10.580.10:FF:000006">
    <property type="entry name" value="DUF21 and CBS domain protein"/>
    <property type="match status" value="1"/>
</dbReference>
<feature type="domain" description="Cyclic nucleotide-binding" evidence="9">
    <location>
        <begin position="539"/>
        <end position="629"/>
    </location>
</feature>
<dbReference type="PANTHER" id="PTHR12064:SF81">
    <property type="entry name" value="CNNM TRANSMEMBRANE DOMAIN-CONTAINING PROTEIN"/>
    <property type="match status" value="1"/>
</dbReference>
<evidence type="ECO:0000259" key="9">
    <source>
        <dbReference type="PROSITE" id="PS50042"/>
    </source>
</evidence>
<accession>Q4DPV0</accession>
<feature type="transmembrane region" description="Helical" evidence="8">
    <location>
        <begin position="229"/>
        <end position="247"/>
    </location>
</feature>
<dbReference type="PaxDb" id="353153-Q4DPV0"/>
<sequence>MGIEPHGGGYFLLFSFFFFIIIPFLWFITRAVLMGEKKEKKEKKRIRGDFSVFFIFIDLLRMTERVPVRPKKNALTFLVVAAVVSVYAIEWVEVAAAGDAAKGKDENDMDEVQWAYLVFADSILLLFAALFAGLTLAIMGLDTLSLEIIADSGSEPDKTYAGKILPIRRLGNQLLCTLIFGNVMVNTLIAQITDSHIHGWVATIVSTALTTVGGEVIPQALMSAHALQVGAKSVYLVNLFVVLFYPVCKPLSIFLDHFIGTDPGQIYERNELKKLMFMHAAHGSESGLGEREVDLMVGAMELHEKTVMDVVTPISDVLMLEASEPLNEETIQLISERGHSRIPVYQRNKNNIIGVLFAKDLLMIDPRENTPVLLLVKFYNRRCHIVPSETKLISMLKYFQTGRSHIALVQEVQQRSYGDPYYEVKGLVTMEDVIEELIHSEIFDEYDIDPHHSFAGSQLTSKRQVGLNPRCSRRVNLSANQLKASALFLCESIPDLNFYARDVSSFLPQAISIHGTVYKVRPPADARGLEQDDKANVWLYRSGVPSDTFTLIITGRVEVFAGKEEIRLELPSWSLVAAEALTMESYVPNFSCRVVKDSTLMQITHAAFQKILSMLSDGQSSGFCRFQKSVCFC</sequence>
<evidence type="ECO:0000256" key="3">
    <source>
        <dbReference type="ARBA" id="ARBA00022737"/>
    </source>
</evidence>
<evidence type="ECO:0000256" key="7">
    <source>
        <dbReference type="PROSITE-ProRule" id="PRU01193"/>
    </source>
</evidence>
<name>Q4DPV0_TRYCC</name>
<reference evidence="12 13" key="1">
    <citation type="journal article" date="2005" name="Science">
        <title>The genome sequence of Trypanosoma cruzi, etiologic agent of Chagas disease.</title>
        <authorList>
            <person name="El-Sayed N.M."/>
            <person name="Myler P.J."/>
            <person name="Bartholomeu D.C."/>
            <person name="Nilsson D."/>
            <person name="Aggarwal G."/>
            <person name="Tran A.N."/>
            <person name="Ghedin E."/>
            <person name="Worthey E.A."/>
            <person name="Delcher A.L."/>
            <person name="Blandin G."/>
            <person name="Westenberger S.J."/>
            <person name="Caler E."/>
            <person name="Cerqueira G.C."/>
            <person name="Branche C."/>
            <person name="Haas B."/>
            <person name="Anupama A."/>
            <person name="Arner E."/>
            <person name="Aslund L."/>
            <person name="Attipoe P."/>
            <person name="Bontempi E."/>
            <person name="Bringaud F."/>
            <person name="Burton P."/>
            <person name="Cadag E."/>
            <person name="Campbell D.A."/>
            <person name="Carrington M."/>
            <person name="Crabtree J."/>
            <person name="Darban H."/>
            <person name="da Silveira J.F."/>
            <person name="de Jong P."/>
            <person name="Edwards K."/>
            <person name="Englund P.T."/>
            <person name="Fazelina G."/>
            <person name="Feldblyum T."/>
            <person name="Ferella M."/>
            <person name="Frasch A.C."/>
            <person name="Gull K."/>
            <person name="Horn D."/>
            <person name="Hou L."/>
            <person name="Huang Y."/>
            <person name="Kindlund E."/>
            <person name="Klingbeil M."/>
            <person name="Kluge S."/>
            <person name="Koo H."/>
            <person name="Lacerda D."/>
            <person name="Levin M.J."/>
            <person name="Lorenzi H."/>
            <person name="Louie T."/>
            <person name="Machado C.R."/>
            <person name="McCulloch R."/>
            <person name="McKenna A."/>
            <person name="Mizuno Y."/>
            <person name="Mottram J.C."/>
            <person name="Nelson S."/>
            <person name="Ochaya S."/>
            <person name="Osoegawa K."/>
            <person name="Pai G."/>
            <person name="Parsons M."/>
            <person name="Pentony M."/>
            <person name="Pettersson U."/>
            <person name="Pop M."/>
            <person name="Ramirez J.L."/>
            <person name="Rinta J."/>
            <person name="Robertson L."/>
            <person name="Salzberg S.L."/>
            <person name="Sanchez D.O."/>
            <person name="Seyler A."/>
            <person name="Sharma R."/>
            <person name="Shetty J."/>
            <person name="Simpson A.J."/>
            <person name="Sisk E."/>
            <person name="Tammi M.T."/>
            <person name="Tarleton R."/>
            <person name="Teixeira S."/>
            <person name="Van Aken S."/>
            <person name="Vogt C."/>
            <person name="Ward P.N."/>
            <person name="Wickstead B."/>
            <person name="Wortman J."/>
            <person name="White O."/>
            <person name="Fraser C.M."/>
            <person name="Stuart K.D."/>
            <person name="Andersson B."/>
        </authorList>
    </citation>
    <scope>NUCLEOTIDE SEQUENCE [LARGE SCALE GENOMIC DNA]</scope>
    <source>
        <strain evidence="12 13">CL Brener</strain>
    </source>
</reference>
<dbReference type="GeneID" id="3548278"/>
<dbReference type="Proteomes" id="UP000002296">
    <property type="component" value="Unassembled WGS sequence"/>
</dbReference>
<dbReference type="Gene3D" id="3.10.580.10">
    <property type="entry name" value="CBS-domain"/>
    <property type="match status" value="1"/>
</dbReference>
<dbReference type="eggNOG" id="KOG2118">
    <property type="taxonomic scope" value="Eukaryota"/>
</dbReference>
<evidence type="ECO:0000256" key="2">
    <source>
        <dbReference type="ARBA" id="ARBA00022692"/>
    </source>
</evidence>
<dbReference type="GO" id="GO:0016020">
    <property type="term" value="C:membrane"/>
    <property type="evidence" value="ECO:0007669"/>
    <property type="project" value="UniProtKB-SubCell"/>
</dbReference>
<dbReference type="PROSITE" id="PS51371">
    <property type="entry name" value="CBS"/>
    <property type="match status" value="1"/>
</dbReference>